<gene>
    <name evidence="2" type="ORF">TREES_T100006267</name>
</gene>
<feature type="compositionally biased region" description="Basic and acidic residues" evidence="1">
    <location>
        <begin position="51"/>
        <end position="61"/>
    </location>
</feature>
<evidence type="ECO:0000256" key="1">
    <source>
        <dbReference type="SAM" id="MobiDB-lite"/>
    </source>
</evidence>
<proteinExistence type="predicted"/>
<keyword evidence="3" id="KW-1185">Reference proteome</keyword>
<dbReference type="InParanoid" id="L9LA02"/>
<dbReference type="EMBL" id="KB320493">
    <property type="protein sequence ID" value="ELW70537.1"/>
    <property type="molecule type" value="Genomic_DNA"/>
</dbReference>
<name>L9LA02_TUPCH</name>
<evidence type="ECO:0000313" key="3">
    <source>
        <dbReference type="Proteomes" id="UP000011518"/>
    </source>
</evidence>
<sequence length="254" mass="28534">MLVEAWNKFKGESLNLPKAAKWDDGVESSKPHTDEEVVLQKTVQYPLRKGAKWERFDKSEESADSSDPDVQLTVVRVPMADTSTHRTEDDASTRVTTEGPAQQLSVVDREAYMPLSAPPAHQVCRLRLHQGEPPPHRVPAKDTKKLLSSKGSGARNGVQHCIQRQAYHDQLGDGGGRRDLQHHADRCGHDRDRGDQQRPLSSWAPAWARWRGARRTRCWARPRSGRENHLPMTSAAFFRITTSLEGSNVPSVLQ</sequence>
<protein>
    <submittedName>
        <fullName evidence="2">Uncharacterized protein</fullName>
    </submittedName>
</protein>
<dbReference type="AlphaFoldDB" id="L9LA02"/>
<dbReference type="Proteomes" id="UP000011518">
    <property type="component" value="Unassembled WGS sequence"/>
</dbReference>
<organism evidence="2 3">
    <name type="scientific">Tupaia chinensis</name>
    <name type="common">Chinese tree shrew</name>
    <name type="synonym">Tupaia belangeri chinensis</name>
    <dbReference type="NCBI Taxonomy" id="246437"/>
    <lineage>
        <taxon>Eukaryota</taxon>
        <taxon>Metazoa</taxon>
        <taxon>Chordata</taxon>
        <taxon>Craniata</taxon>
        <taxon>Vertebrata</taxon>
        <taxon>Euteleostomi</taxon>
        <taxon>Mammalia</taxon>
        <taxon>Eutheria</taxon>
        <taxon>Euarchontoglires</taxon>
        <taxon>Scandentia</taxon>
        <taxon>Tupaiidae</taxon>
        <taxon>Tupaia</taxon>
    </lineage>
</organism>
<feature type="region of interest" description="Disordered" evidence="1">
    <location>
        <begin position="50"/>
        <end position="69"/>
    </location>
</feature>
<accession>L9LA02</accession>
<feature type="region of interest" description="Disordered" evidence="1">
    <location>
        <begin position="172"/>
        <end position="200"/>
    </location>
</feature>
<feature type="compositionally biased region" description="Basic and acidic residues" evidence="1">
    <location>
        <begin position="172"/>
        <end position="196"/>
    </location>
</feature>
<evidence type="ECO:0000313" key="2">
    <source>
        <dbReference type="EMBL" id="ELW70537.1"/>
    </source>
</evidence>
<reference evidence="3" key="1">
    <citation type="submission" date="2012-07" db="EMBL/GenBank/DDBJ databases">
        <title>Genome of the Chinese tree shrew, a rising model animal genetically related to primates.</title>
        <authorList>
            <person name="Zhang G."/>
            <person name="Fan Y."/>
            <person name="Yao Y."/>
            <person name="Huang Z."/>
        </authorList>
    </citation>
    <scope>NUCLEOTIDE SEQUENCE [LARGE SCALE GENOMIC DNA]</scope>
</reference>
<feature type="region of interest" description="Disordered" evidence="1">
    <location>
        <begin position="132"/>
        <end position="155"/>
    </location>
</feature>
<reference evidence="3" key="2">
    <citation type="journal article" date="2013" name="Nat. Commun.">
        <title>Genome of the Chinese tree shrew.</title>
        <authorList>
            <person name="Fan Y."/>
            <person name="Huang Z.Y."/>
            <person name="Cao C.C."/>
            <person name="Chen C.S."/>
            <person name="Chen Y.X."/>
            <person name="Fan D.D."/>
            <person name="He J."/>
            <person name="Hou H.L."/>
            <person name="Hu L."/>
            <person name="Hu X.T."/>
            <person name="Jiang X.T."/>
            <person name="Lai R."/>
            <person name="Lang Y.S."/>
            <person name="Liang B."/>
            <person name="Liao S.G."/>
            <person name="Mu D."/>
            <person name="Ma Y.Y."/>
            <person name="Niu Y.Y."/>
            <person name="Sun X.Q."/>
            <person name="Xia J.Q."/>
            <person name="Xiao J."/>
            <person name="Xiong Z.Q."/>
            <person name="Xu L."/>
            <person name="Yang L."/>
            <person name="Zhang Y."/>
            <person name="Zhao W."/>
            <person name="Zhao X.D."/>
            <person name="Zheng Y.T."/>
            <person name="Zhou J.M."/>
            <person name="Zhu Y.B."/>
            <person name="Zhang G.J."/>
            <person name="Wang J."/>
            <person name="Yao Y.G."/>
        </authorList>
    </citation>
    <scope>NUCLEOTIDE SEQUENCE [LARGE SCALE GENOMIC DNA]</scope>
</reference>